<reference evidence="1" key="1">
    <citation type="submission" date="2018-05" db="EMBL/GenBank/DDBJ databases">
        <authorList>
            <person name="Lanie J.A."/>
            <person name="Ng W.-L."/>
            <person name="Kazmierczak K.M."/>
            <person name="Andrzejewski T.M."/>
            <person name="Davidsen T.M."/>
            <person name="Wayne K.J."/>
            <person name="Tettelin H."/>
            <person name="Glass J.I."/>
            <person name="Rusch D."/>
            <person name="Podicherti R."/>
            <person name="Tsui H.-C.T."/>
            <person name="Winkler M.E."/>
        </authorList>
    </citation>
    <scope>NUCLEOTIDE SEQUENCE</scope>
</reference>
<name>A0A383A5V3_9ZZZZ</name>
<proteinExistence type="predicted"/>
<sequence>MRILLSWLGGTDLDCAAGTKDDLGPLARGITHY</sequence>
<dbReference type="AlphaFoldDB" id="A0A383A5V3"/>
<evidence type="ECO:0000313" key="1">
    <source>
        <dbReference type="EMBL" id="SVE03024.1"/>
    </source>
</evidence>
<gene>
    <name evidence="1" type="ORF">METZ01_LOCUS455878</name>
</gene>
<accession>A0A383A5V3</accession>
<feature type="non-terminal residue" evidence="1">
    <location>
        <position position="33"/>
    </location>
</feature>
<protein>
    <submittedName>
        <fullName evidence="1">Uncharacterized protein</fullName>
    </submittedName>
</protein>
<organism evidence="1">
    <name type="scientific">marine metagenome</name>
    <dbReference type="NCBI Taxonomy" id="408172"/>
    <lineage>
        <taxon>unclassified sequences</taxon>
        <taxon>metagenomes</taxon>
        <taxon>ecological metagenomes</taxon>
    </lineage>
</organism>
<dbReference type="EMBL" id="UINC01189369">
    <property type="protein sequence ID" value="SVE03024.1"/>
    <property type="molecule type" value="Genomic_DNA"/>
</dbReference>